<dbReference type="GO" id="GO:0051082">
    <property type="term" value="F:unfolded protein binding"/>
    <property type="evidence" value="ECO:0007669"/>
    <property type="project" value="TreeGrafter"/>
</dbReference>
<dbReference type="RefSeq" id="WP_023933817.1">
    <property type="nucleotide sequence ID" value="NZ_DF196819.1"/>
</dbReference>
<evidence type="ECO:0000256" key="5">
    <source>
        <dbReference type="SAM" id="SignalP"/>
    </source>
</evidence>
<evidence type="ECO:0000313" key="7">
    <source>
        <dbReference type="Proteomes" id="UP000030675"/>
    </source>
</evidence>
<protein>
    <submittedName>
        <fullName evidence="6">Periplasmic repressor CpxP</fullName>
    </submittedName>
</protein>
<dbReference type="eggNOG" id="COG3678">
    <property type="taxonomic scope" value="Bacteria"/>
</dbReference>
<comment type="similarity">
    <text evidence="2">Belongs to the CpxP/Spy family.</text>
</comment>
<dbReference type="InterPro" id="IPR052211">
    <property type="entry name" value="Cpx_auxiliary_protein"/>
</dbReference>
<name>A0A0U1P9I9_PHOLE</name>
<comment type="subcellular location">
    <subcellularLocation>
        <location evidence="1">Periplasm</location>
    </subcellularLocation>
</comment>
<dbReference type="InterPro" id="IPR012899">
    <property type="entry name" value="LTXXQ"/>
</dbReference>
<evidence type="ECO:0000256" key="1">
    <source>
        <dbReference type="ARBA" id="ARBA00004418"/>
    </source>
</evidence>
<keyword evidence="3 5" id="KW-0732">Signal</keyword>
<dbReference type="HOGENOM" id="CLU_124352_0_0_6"/>
<evidence type="ECO:0000256" key="4">
    <source>
        <dbReference type="ARBA" id="ARBA00022764"/>
    </source>
</evidence>
<evidence type="ECO:0000256" key="3">
    <source>
        <dbReference type="ARBA" id="ARBA00022729"/>
    </source>
</evidence>
<feature type="signal peptide" evidence="5">
    <location>
        <begin position="1"/>
        <end position="25"/>
    </location>
</feature>
<organism evidence="6 7">
    <name type="scientific">Photobacterium leiognathi lrivu.4.1</name>
    <dbReference type="NCBI Taxonomy" id="1248232"/>
    <lineage>
        <taxon>Bacteria</taxon>
        <taxon>Pseudomonadati</taxon>
        <taxon>Pseudomonadota</taxon>
        <taxon>Gammaproteobacteria</taxon>
        <taxon>Vibrionales</taxon>
        <taxon>Vibrionaceae</taxon>
        <taxon>Photobacterium</taxon>
    </lineage>
</organism>
<dbReference type="GO" id="GO:0030288">
    <property type="term" value="C:outer membrane-bounded periplasmic space"/>
    <property type="evidence" value="ECO:0007669"/>
    <property type="project" value="TreeGrafter"/>
</dbReference>
<evidence type="ECO:0000256" key="2">
    <source>
        <dbReference type="ARBA" id="ARBA00008441"/>
    </source>
</evidence>
<evidence type="ECO:0000313" key="6">
    <source>
        <dbReference type="EMBL" id="GAD31064.1"/>
    </source>
</evidence>
<proteinExistence type="inferred from homology"/>
<dbReference type="Proteomes" id="UP000030675">
    <property type="component" value="Unassembled WGS sequence"/>
</dbReference>
<keyword evidence="4" id="KW-0574">Periplasm</keyword>
<dbReference type="EMBL" id="DF196819">
    <property type="protein sequence ID" value="GAD31064.1"/>
    <property type="molecule type" value="Genomic_DNA"/>
</dbReference>
<dbReference type="CDD" id="cd09916">
    <property type="entry name" value="CpxP_like"/>
    <property type="match status" value="1"/>
</dbReference>
<sequence>MKMFKKTMMMAIAVPMVLGSMSAFAAPNSHGMKGHHGERSLFKQLELTDAQKSEMKALREHNRETMKTERLTNRSEMQADHKALEKLVLADNFDEQAVRQLVERMSEKQAEHRVERLKQRHQMLNILTPAQKVKFAELKQQQTEKHFMKLEKKAQ</sequence>
<gene>
    <name evidence="6" type="ORF">PLEI_2721</name>
</gene>
<reference evidence="7" key="1">
    <citation type="submission" date="2012-12" db="EMBL/GenBank/DDBJ databases">
        <title>Genome Sequence of Photobacterium leiognathi lrivu.4.1.</title>
        <authorList>
            <person name="Urbanczyk H."/>
            <person name="Ogura Y."/>
            <person name="Hayashi T."/>
            <person name="Dunlap P.V."/>
        </authorList>
    </citation>
    <scope>NUCLEOTIDE SEQUENCE [LARGE SCALE GENOMIC DNA]</scope>
    <source>
        <strain evidence="7">lrivu.4.1</strain>
    </source>
</reference>
<dbReference type="PANTHER" id="PTHR38102:SF1">
    <property type="entry name" value="PERIPLASMIC CHAPERONE SPY"/>
    <property type="match status" value="1"/>
</dbReference>
<accession>A0A0U1P9I9</accession>
<feature type="chain" id="PRO_5006712613" evidence="5">
    <location>
        <begin position="26"/>
        <end position="155"/>
    </location>
</feature>
<dbReference type="Gene3D" id="1.20.120.1490">
    <property type="match status" value="1"/>
</dbReference>
<dbReference type="AlphaFoldDB" id="A0A0U1P9I9"/>
<dbReference type="Pfam" id="PF07813">
    <property type="entry name" value="LTXXQ"/>
    <property type="match status" value="1"/>
</dbReference>
<dbReference type="PANTHER" id="PTHR38102">
    <property type="entry name" value="PERIPLASMIC CHAPERONE SPY"/>
    <property type="match status" value="1"/>
</dbReference>